<gene>
    <name evidence="3" type="primary">nlhH_5</name>
    <name evidence="3" type="ORF">PDESU_02328</name>
</gene>
<dbReference type="InterPro" id="IPR049492">
    <property type="entry name" value="BD-FAE-like_dom"/>
</dbReference>
<protein>
    <submittedName>
        <fullName evidence="3">Carboxylesterase NlhH</fullName>
    </submittedName>
</protein>
<dbReference type="PANTHER" id="PTHR48081:SF13">
    <property type="entry name" value="ALPHA_BETA HYDROLASE"/>
    <property type="match status" value="1"/>
</dbReference>
<evidence type="ECO:0000313" key="3">
    <source>
        <dbReference type="EMBL" id="VGO13771.1"/>
    </source>
</evidence>
<proteinExistence type="predicted"/>
<dbReference type="SUPFAM" id="SSF53474">
    <property type="entry name" value="alpha/beta-Hydrolases"/>
    <property type="match status" value="1"/>
</dbReference>
<dbReference type="Gene3D" id="3.40.50.1820">
    <property type="entry name" value="alpha/beta hydrolase"/>
    <property type="match status" value="1"/>
</dbReference>
<dbReference type="AlphaFoldDB" id="A0A6C2U2G2"/>
<accession>A0A6C2U2G2</accession>
<dbReference type="InterPro" id="IPR013320">
    <property type="entry name" value="ConA-like_dom_sf"/>
</dbReference>
<evidence type="ECO:0000256" key="1">
    <source>
        <dbReference type="ARBA" id="ARBA00022801"/>
    </source>
</evidence>
<evidence type="ECO:0000313" key="4">
    <source>
        <dbReference type="Proteomes" id="UP000366872"/>
    </source>
</evidence>
<organism evidence="3 4">
    <name type="scientific">Pontiella desulfatans</name>
    <dbReference type="NCBI Taxonomy" id="2750659"/>
    <lineage>
        <taxon>Bacteria</taxon>
        <taxon>Pseudomonadati</taxon>
        <taxon>Kiritimatiellota</taxon>
        <taxon>Kiritimatiellia</taxon>
        <taxon>Kiritimatiellales</taxon>
        <taxon>Pontiellaceae</taxon>
        <taxon>Pontiella</taxon>
    </lineage>
</organism>
<keyword evidence="1" id="KW-0378">Hydrolase</keyword>
<dbReference type="SUPFAM" id="SSF49899">
    <property type="entry name" value="Concanavalin A-like lectins/glucanases"/>
    <property type="match status" value="1"/>
</dbReference>
<evidence type="ECO:0000259" key="2">
    <source>
        <dbReference type="Pfam" id="PF20434"/>
    </source>
</evidence>
<reference evidence="3 4" key="1">
    <citation type="submission" date="2019-04" db="EMBL/GenBank/DDBJ databases">
        <authorList>
            <person name="Van Vliet M D."/>
        </authorList>
    </citation>
    <scope>NUCLEOTIDE SEQUENCE [LARGE SCALE GENOMIC DNA]</scope>
    <source>
        <strain evidence="3 4">F1</strain>
    </source>
</reference>
<dbReference type="GO" id="GO:0016787">
    <property type="term" value="F:hydrolase activity"/>
    <property type="evidence" value="ECO:0007669"/>
    <property type="project" value="UniProtKB-KW"/>
</dbReference>
<name>A0A6C2U2G2_PONDE</name>
<dbReference type="InterPro" id="IPR050300">
    <property type="entry name" value="GDXG_lipolytic_enzyme"/>
</dbReference>
<keyword evidence="4" id="KW-1185">Reference proteome</keyword>
<dbReference type="PANTHER" id="PTHR48081">
    <property type="entry name" value="AB HYDROLASE SUPERFAMILY PROTEIN C4A8.06C"/>
    <property type="match status" value="1"/>
</dbReference>
<dbReference type="Pfam" id="PF13385">
    <property type="entry name" value="Laminin_G_3"/>
    <property type="match status" value="1"/>
</dbReference>
<feature type="domain" description="BD-FAE-like" evidence="2">
    <location>
        <begin position="51"/>
        <end position="231"/>
    </location>
</feature>
<dbReference type="Proteomes" id="UP000366872">
    <property type="component" value="Unassembled WGS sequence"/>
</dbReference>
<dbReference type="InterPro" id="IPR029058">
    <property type="entry name" value="AB_hydrolase_fold"/>
</dbReference>
<sequence>MKMILCTFLFAVLVTPLPKIELNSLIQPEAMVPDETRIYKTIDGCELELYIFRPETVPEEPPATLLAIHGGGWANGTPNMFFPHCRYFAQRGIPAMSIQYRLTDSSAGTTIHDCIADCNDAVLHVRTNAVALGIDPDRIAVIGDSAGGHLAACTGTLPDATNRANAVINCNGIMDLTGKWGGVVPEGTLEAQMAVSPLHQVASNSPPMLHIHSLTDTTVDHAQAVAMHSALTNAGVHSILHSLTDARHAFILPGYTATQEQIVEGITETDRFLESLGYLSGEPTIAVSTITNPPPSTLLEQGTVTNLPVELEFDSPSVTIEMEAKVSSLEGSLATRQSFLGFSKRGFSLTLRSSGTLRMGAYGSSQNLAYTITPNEWHTLTLSVGNGSATLQVNGTNVSLDSVEFAYPQEGRYLVIGDGLDGEIRNLRISVP</sequence>
<dbReference type="Gene3D" id="2.60.120.200">
    <property type="match status" value="1"/>
</dbReference>
<dbReference type="Pfam" id="PF20434">
    <property type="entry name" value="BD-FAE"/>
    <property type="match status" value="1"/>
</dbReference>
<dbReference type="EMBL" id="CAAHFG010000001">
    <property type="protein sequence ID" value="VGO13771.1"/>
    <property type="molecule type" value="Genomic_DNA"/>
</dbReference>